<sequence>MEVRRYVRGHIEWPRLEAVARELADRYGHTADSLHIEFLDADNWLSTPMIVNERWFVKIISKQNSVVHALLTAGRNLGAFSAGTEGEGFFEHFATPLEMAEHEFTAAKRMRKLGLNAPKPIETFEVDNLGILVSEYLPDFQTLDSLNQQAETDVAPIIFKMLRQMHEDGLYHGDLRAENILLYEDDVYFIDVTNVNEESVADAMAYDIACALGALEPHLGVKSTIDAALSSYTLSELLVAARFLDFVNIRPDHDFDSAVLKGEIETRAASAESNPAI</sequence>
<dbReference type="Pfam" id="PF01163">
    <property type="entry name" value="RIO1"/>
    <property type="match status" value="1"/>
</dbReference>
<evidence type="ECO:0000256" key="2">
    <source>
        <dbReference type="ARBA" id="ARBA00022527"/>
    </source>
</evidence>
<keyword evidence="6" id="KW-0067">ATP-binding</keyword>
<keyword evidence="4" id="KW-0547">Nucleotide-binding</keyword>
<comment type="catalytic activity">
    <reaction evidence="7">
        <text>L-threonyl-[protein] + ATP = O-phospho-L-threonyl-[protein] + ADP + H(+)</text>
        <dbReference type="Rhea" id="RHEA:46608"/>
        <dbReference type="Rhea" id="RHEA-COMP:11060"/>
        <dbReference type="Rhea" id="RHEA-COMP:11605"/>
        <dbReference type="ChEBI" id="CHEBI:15378"/>
        <dbReference type="ChEBI" id="CHEBI:30013"/>
        <dbReference type="ChEBI" id="CHEBI:30616"/>
        <dbReference type="ChEBI" id="CHEBI:61977"/>
        <dbReference type="ChEBI" id="CHEBI:456216"/>
        <dbReference type="EC" id="2.7.11.1"/>
    </reaction>
</comment>
<name>G0LKZ1_HALWC</name>
<comment type="catalytic activity">
    <reaction evidence="8">
        <text>L-seryl-[protein] + ATP = O-phospho-L-seryl-[protein] + ADP + H(+)</text>
        <dbReference type="Rhea" id="RHEA:17989"/>
        <dbReference type="Rhea" id="RHEA-COMP:9863"/>
        <dbReference type="Rhea" id="RHEA-COMP:11604"/>
        <dbReference type="ChEBI" id="CHEBI:15378"/>
        <dbReference type="ChEBI" id="CHEBI:29999"/>
        <dbReference type="ChEBI" id="CHEBI:30616"/>
        <dbReference type="ChEBI" id="CHEBI:83421"/>
        <dbReference type="ChEBI" id="CHEBI:456216"/>
        <dbReference type="EC" id="2.7.11.1"/>
    </reaction>
</comment>
<dbReference type="Proteomes" id="UP000007954">
    <property type="component" value="Chromosome"/>
</dbReference>
<organism evidence="10 11">
    <name type="scientific">Haloquadratum walsbyi (strain DSM 16854 / JCM 12705 / C23)</name>
    <dbReference type="NCBI Taxonomy" id="768065"/>
    <lineage>
        <taxon>Archaea</taxon>
        <taxon>Methanobacteriati</taxon>
        <taxon>Methanobacteriota</taxon>
        <taxon>Stenosarchaea group</taxon>
        <taxon>Halobacteria</taxon>
        <taxon>Halobacteriales</taxon>
        <taxon>Haloferacaceae</taxon>
        <taxon>Haloquadratum</taxon>
    </lineage>
</organism>
<dbReference type="Gene3D" id="1.10.510.10">
    <property type="entry name" value="Transferase(Phosphotransferase) domain 1"/>
    <property type="match status" value="1"/>
</dbReference>
<dbReference type="EMBL" id="FR746099">
    <property type="protein sequence ID" value="CCC40431.1"/>
    <property type="molecule type" value="Genomic_DNA"/>
</dbReference>
<dbReference type="GeneID" id="12447316"/>
<evidence type="ECO:0000256" key="3">
    <source>
        <dbReference type="ARBA" id="ARBA00022679"/>
    </source>
</evidence>
<evidence type="ECO:0000256" key="5">
    <source>
        <dbReference type="ARBA" id="ARBA00022777"/>
    </source>
</evidence>
<dbReference type="SUPFAM" id="SSF56112">
    <property type="entry name" value="Protein kinase-like (PK-like)"/>
    <property type="match status" value="1"/>
</dbReference>
<keyword evidence="3" id="KW-0808">Transferase</keyword>
<accession>G0LKZ1</accession>
<dbReference type="EC" id="2.7.11.1" evidence="1"/>
<keyword evidence="2" id="KW-0723">Serine/threonine-protein kinase</keyword>
<evidence type="ECO:0000256" key="6">
    <source>
        <dbReference type="ARBA" id="ARBA00022840"/>
    </source>
</evidence>
<dbReference type="OrthoDB" id="192798at2157"/>
<evidence type="ECO:0000313" key="11">
    <source>
        <dbReference type="Proteomes" id="UP000007954"/>
    </source>
</evidence>
<dbReference type="InterPro" id="IPR018934">
    <property type="entry name" value="RIO_dom"/>
</dbReference>
<evidence type="ECO:0000256" key="7">
    <source>
        <dbReference type="ARBA" id="ARBA00047899"/>
    </source>
</evidence>
<evidence type="ECO:0000256" key="4">
    <source>
        <dbReference type="ARBA" id="ARBA00022741"/>
    </source>
</evidence>
<keyword evidence="5 10" id="KW-0418">Kinase</keyword>
<gene>
    <name evidence="10" type="ordered locus">Hqrw_2593</name>
</gene>
<dbReference type="GO" id="GO:0004674">
    <property type="term" value="F:protein serine/threonine kinase activity"/>
    <property type="evidence" value="ECO:0007669"/>
    <property type="project" value="UniProtKB-KW"/>
</dbReference>
<evidence type="ECO:0000313" key="10">
    <source>
        <dbReference type="EMBL" id="CCC40431.1"/>
    </source>
</evidence>
<dbReference type="HOGENOM" id="CLU_1052133_0_0_2"/>
<protein>
    <recommendedName>
        <fullName evidence="1">non-specific serine/threonine protein kinase</fullName>
        <ecNumber evidence="1">2.7.11.1</ecNumber>
    </recommendedName>
</protein>
<evidence type="ECO:0000259" key="9">
    <source>
        <dbReference type="Pfam" id="PF01163"/>
    </source>
</evidence>
<feature type="domain" description="RIO-type" evidence="9">
    <location>
        <begin position="99"/>
        <end position="199"/>
    </location>
</feature>
<dbReference type="GO" id="GO:0005524">
    <property type="term" value="F:ATP binding"/>
    <property type="evidence" value="ECO:0007669"/>
    <property type="project" value="UniProtKB-KW"/>
</dbReference>
<dbReference type="PROSITE" id="PS00109">
    <property type="entry name" value="PROTEIN_KINASE_TYR"/>
    <property type="match status" value="1"/>
</dbReference>
<dbReference type="KEGG" id="hwc:Hqrw_2593"/>
<dbReference type="InterPro" id="IPR011009">
    <property type="entry name" value="Kinase-like_dom_sf"/>
</dbReference>
<evidence type="ECO:0000256" key="1">
    <source>
        <dbReference type="ARBA" id="ARBA00012513"/>
    </source>
</evidence>
<reference evidence="10 11" key="1">
    <citation type="journal article" date="2011" name="PLoS ONE">
        <title>Haloquadratum walsbyi: limited diversity in a global pond.</title>
        <authorList>
            <person name="Dyall-Smith M."/>
            <person name="Pfeiffer F."/>
            <person name="Klee K."/>
            <person name="Palm P."/>
            <person name="Gross K."/>
            <person name="Schuster S.C."/>
            <person name="Rampp M."/>
            <person name="Oesterhelt D."/>
        </authorList>
    </citation>
    <scope>NUCLEOTIDE SEQUENCE [LARGE SCALE GENOMIC DNA]</scope>
    <source>
        <strain evidence="11">DSM 16854 / JCM 12705 / C23</strain>
    </source>
</reference>
<dbReference type="InterPro" id="IPR008266">
    <property type="entry name" value="Tyr_kinase_AS"/>
</dbReference>
<evidence type="ECO:0000256" key="8">
    <source>
        <dbReference type="ARBA" id="ARBA00048679"/>
    </source>
</evidence>
<dbReference type="AlphaFoldDB" id="G0LKZ1"/>
<dbReference type="RefSeq" id="WP_014556054.1">
    <property type="nucleotide sequence ID" value="NC_017459.1"/>
</dbReference>
<proteinExistence type="predicted"/>